<evidence type="ECO:0000256" key="2">
    <source>
        <dbReference type="ARBA" id="ARBA00022670"/>
    </source>
</evidence>
<dbReference type="InterPro" id="IPR003653">
    <property type="entry name" value="Peptidase_C48_C"/>
</dbReference>
<evidence type="ECO:0000256" key="1">
    <source>
        <dbReference type="ARBA" id="ARBA00005234"/>
    </source>
</evidence>
<keyword evidence="3" id="KW-0378">Hydrolase</keyword>
<feature type="domain" description="Ubiquitin-like protease family profile" evidence="4">
    <location>
        <begin position="156"/>
        <end position="306"/>
    </location>
</feature>
<dbReference type="InterPro" id="IPR041588">
    <property type="entry name" value="Integrase_H2C2"/>
</dbReference>
<evidence type="ECO:0000313" key="6">
    <source>
        <dbReference type="EMBL" id="KAF1382278.1"/>
    </source>
</evidence>
<comment type="caution">
    <text evidence="6">The sequence shown here is derived from an EMBL/GenBank/DDBJ whole genome shotgun (WGS) entry which is preliminary data.</text>
</comment>
<reference evidence="6 7" key="1">
    <citation type="submission" date="2019-06" db="EMBL/GenBank/DDBJ databases">
        <title>A chromosome-scale genome assembly of the European perch, Perca fluviatilis.</title>
        <authorList>
            <person name="Roques C."/>
            <person name="Zahm M."/>
            <person name="Cabau C."/>
            <person name="Klopp C."/>
            <person name="Bouchez O."/>
            <person name="Donnadieu C."/>
            <person name="Kuhl H."/>
            <person name="Gislard M."/>
            <person name="Guendouz S."/>
            <person name="Journot L."/>
            <person name="Haffray P."/>
            <person name="Bestin A."/>
            <person name="Morvezen R."/>
            <person name="Feron R."/>
            <person name="Wen M."/>
            <person name="Jouanno E."/>
            <person name="Herpin A."/>
            <person name="Schartl M."/>
            <person name="Postlethwait J."/>
            <person name="Schaerlinger B."/>
            <person name="Chardard D."/>
            <person name="Lecocq T."/>
            <person name="Poncet C."/>
            <person name="Jaffrelo L."/>
            <person name="Lampietro C."/>
            <person name="Guiguen Y."/>
        </authorList>
    </citation>
    <scope>NUCLEOTIDE SEQUENCE [LARGE SCALE GENOMIC DNA]</scope>
    <source>
        <tissue evidence="6">Blood</tissue>
    </source>
</reference>
<dbReference type="GO" id="GO:0015074">
    <property type="term" value="P:DNA integration"/>
    <property type="evidence" value="ECO:0007669"/>
    <property type="project" value="InterPro"/>
</dbReference>
<dbReference type="Pfam" id="PF02902">
    <property type="entry name" value="Peptidase_C48"/>
    <property type="match status" value="1"/>
</dbReference>
<dbReference type="InterPro" id="IPR001584">
    <property type="entry name" value="Integrase_cat-core"/>
</dbReference>
<feature type="domain" description="Integrase catalytic" evidence="5">
    <location>
        <begin position="57"/>
        <end position="163"/>
    </location>
</feature>
<evidence type="ECO:0000259" key="5">
    <source>
        <dbReference type="PROSITE" id="PS50994"/>
    </source>
</evidence>
<dbReference type="SUPFAM" id="SSF54001">
    <property type="entry name" value="Cysteine proteinases"/>
    <property type="match status" value="1"/>
</dbReference>
<dbReference type="PANTHER" id="PTHR47266">
    <property type="entry name" value="ENDONUCLEASE-RELATED"/>
    <property type="match status" value="1"/>
</dbReference>
<dbReference type="Pfam" id="PF17921">
    <property type="entry name" value="Integrase_H2C2"/>
    <property type="match status" value="1"/>
</dbReference>
<dbReference type="Gene3D" id="3.30.310.130">
    <property type="entry name" value="Ubiquitin-related"/>
    <property type="match status" value="1"/>
</dbReference>
<dbReference type="AlphaFoldDB" id="A0A6A5ESX3"/>
<protein>
    <recommendedName>
        <fullName evidence="8">Integrase catalytic domain-containing protein</fullName>
    </recommendedName>
</protein>
<gene>
    <name evidence="6" type="ORF">PFLUV_G00142060</name>
</gene>
<accession>A0A6A5ESX3</accession>
<dbReference type="Gene3D" id="3.30.420.10">
    <property type="entry name" value="Ribonuclease H-like superfamily/Ribonuclease H"/>
    <property type="match status" value="1"/>
</dbReference>
<name>A0A6A5ESX3_PERFL</name>
<organism evidence="6 7">
    <name type="scientific">Perca fluviatilis</name>
    <name type="common">European perch</name>
    <dbReference type="NCBI Taxonomy" id="8168"/>
    <lineage>
        <taxon>Eukaryota</taxon>
        <taxon>Metazoa</taxon>
        <taxon>Chordata</taxon>
        <taxon>Craniata</taxon>
        <taxon>Vertebrata</taxon>
        <taxon>Euteleostomi</taxon>
        <taxon>Actinopterygii</taxon>
        <taxon>Neopterygii</taxon>
        <taxon>Teleostei</taxon>
        <taxon>Neoteleostei</taxon>
        <taxon>Acanthomorphata</taxon>
        <taxon>Eupercaria</taxon>
        <taxon>Perciformes</taxon>
        <taxon>Percoidei</taxon>
        <taxon>Percidae</taxon>
        <taxon>Percinae</taxon>
        <taxon>Perca</taxon>
    </lineage>
</organism>
<dbReference type="GO" id="GO:0003676">
    <property type="term" value="F:nucleic acid binding"/>
    <property type="evidence" value="ECO:0007669"/>
    <property type="project" value="InterPro"/>
</dbReference>
<dbReference type="EMBL" id="VHII01000012">
    <property type="protein sequence ID" value="KAF1382278.1"/>
    <property type="molecule type" value="Genomic_DNA"/>
</dbReference>
<dbReference type="PROSITE" id="PS50994">
    <property type="entry name" value="INTEGRASE"/>
    <property type="match status" value="1"/>
</dbReference>
<sequence>MCSRFYWYGMTVDIDKWISECDQCQRVGPPLNAVKTLDCIKVSAVWELIGIDLTGPLQKTSTGHGCPKRILSDQGREFVNQINSTLCELLSIERSVTAAYHPQTNGLDEKTNDNIKRALKKLVNDQQDDWDQYLDAIQKLWSSKDTGQVEAVVGPYKIYDTSFRTLSGHGWLSDEIIDAYLHCIMKLAKIPVHCLDAVLGSSVFHRGQFRVVQKMKLPTASTWICPVNVGGHWILVIVKMDEKSLLVIDPLGNENMYQRKILWNWRNFWKTRNVSEGPWTIQTAKHNLQQDGSSCGVLILMFAELILQGRSICVAQTDTEEVLAARVKIAATLLECKDGVEDLCVSCNMLQFDAEEDFTEMVIRQ</sequence>
<dbReference type="InterPro" id="IPR038765">
    <property type="entry name" value="Papain-like_cys_pep_sf"/>
</dbReference>
<dbReference type="InterPro" id="IPR012337">
    <property type="entry name" value="RNaseH-like_sf"/>
</dbReference>
<dbReference type="Proteomes" id="UP000465112">
    <property type="component" value="Chromosome 12"/>
</dbReference>
<dbReference type="SUPFAM" id="SSF53098">
    <property type="entry name" value="Ribonuclease H-like"/>
    <property type="match status" value="1"/>
</dbReference>
<proteinExistence type="inferred from homology"/>
<dbReference type="GO" id="GO:0008234">
    <property type="term" value="F:cysteine-type peptidase activity"/>
    <property type="evidence" value="ECO:0007669"/>
    <property type="project" value="InterPro"/>
</dbReference>
<dbReference type="Gene3D" id="1.10.418.20">
    <property type="match status" value="1"/>
</dbReference>
<evidence type="ECO:0000259" key="4">
    <source>
        <dbReference type="PROSITE" id="PS50600"/>
    </source>
</evidence>
<evidence type="ECO:0000256" key="3">
    <source>
        <dbReference type="ARBA" id="ARBA00022801"/>
    </source>
</evidence>
<evidence type="ECO:0008006" key="8">
    <source>
        <dbReference type="Google" id="ProtNLM"/>
    </source>
</evidence>
<dbReference type="GO" id="GO:0006508">
    <property type="term" value="P:proteolysis"/>
    <property type="evidence" value="ECO:0007669"/>
    <property type="project" value="UniProtKB-KW"/>
</dbReference>
<comment type="similarity">
    <text evidence="1">Belongs to the peptidase C48 family.</text>
</comment>
<evidence type="ECO:0000313" key="7">
    <source>
        <dbReference type="Proteomes" id="UP000465112"/>
    </source>
</evidence>
<dbReference type="InterPro" id="IPR036397">
    <property type="entry name" value="RNaseH_sf"/>
</dbReference>
<keyword evidence="7" id="KW-1185">Reference proteome</keyword>
<dbReference type="PROSITE" id="PS50600">
    <property type="entry name" value="ULP_PROTEASE"/>
    <property type="match status" value="1"/>
</dbReference>
<dbReference type="InterPro" id="IPR052160">
    <property type="entry name" value="Gypsy_RT_Integrase-like"/>
</dbReference>
<keyword evidence="2" id="KW-0645">Protease</keyword>